<dbReference type="EMBL" id="KZ613938">
    <property type="protein sequence ID" value="PMD47698.1"/>
    <property type="molecule type" value="Genomic_DNA"/>
</dbReference>
<accession>A0A2J6SAB5</accession>
<organism evidence="2 3">
    <name type="scientific">Hyaloscypha variabilis (strain UAMH 11265 / GT02V1 / F)</name>
    <name type="common">Meliniomyces variabilis</name>
    <dbReference type="NCBI Taxonomy" id="1149755"/>
    <lineage>
        <taxon>Eukaryota</taxon>
        <taxon>Fungi</taxon>
        <taxon>Dikarya</taxon>
        <taxon>Ascomycota</taxon>
        <taxon>Pezizomycotina</taxon>
        <taxon>Leotiomycetes</taxon>
        <taxon>Helotiales</taxon>
        <taxon>Hyaloscyphaceae</taxon>
        <taxon>Hyaloscypha</taxon>
        <taxon>Hyaloscypha variabilis</taxon>
    </lineage>
</organism>
<name>A0A2J6SAB5_HYAVF</name>
<evidence type="ECO:0000256" key="1">
    <source>
        <dbReference type="SAM" id="SignalP"/>
    </source>
</evidence>
<evidence type="ECO:0000313" key="3">
    <source>
        <dbReference type="Proteomes" id="UP000235786"/>
    </source>
</evidence>
<dbReference type="Proteomes" id="UP000235786">
    <property type="component" value="Unassembled WGS sequence"/>
</dbReference>
<keyword evidence="3" id="KW-1185">Reference proteome</keyword>
<sequence>MLFFKSALTLSALLMVASAFTVERIVPAHNQAPVKISSHAVVSKVKVPAFSALKSDCEKEDEDDCTEFCSLLEQTSTCAANGNKVTCYCKGGKSESNCEERCLLCMPDKTAFEEASRLFKVGGSKNEEL</sequence>
<feature type="chain" id="PRO_5014317029" description="EGF-like domain-containing protein" evidence="1">
    <location>
        <begin position="20"/>
        <end position="129"/>
    </location>
</feature>
<protein>
    <recommendedName>
        <fullName evidence="4">EGF-like domain-containing protein</fullName>
    </recommendedName>
</protein>
<evidence type="ECO:0008006" key="4">
    <source>
        <dbReference type="Google" id="ProtNLM"/>
    </source>
</evidence>
<keyword evidence="1" id="KW-0732">Signal</keyword>
<proteinExistence type="predicted"/>
<dbReference type="OrthoDB" id="3542240at2759"/>
<evidence type="ECO:0000313" key="2">
    <source>
        <dbReference type="EMBL" id="PMD47698.1"/>
    </source>
</evidence>
<feature type="signal peptide" evidence="1">
    <location>
        <begin position="1"/>
        <end position="19"/>
    </location>
</feature>
<gene>
    <name evidence="2" type="ORF">L207DRAFT_561140</name>
</gene>
<dbReference type="AlphaFoldDB" id="A0A2J6SAB5"/>
<reference evidence="2 3" key="1">
    <citation type="submission" date="2016-04" db="EMBL/GenBank/DDBJ databases">
        <title>A degradative enzymes factory behind the ericoid mycorrhizal symbiosis.</title>
        <authorList>
            <consortium name="DOE Joint Genome Institute"/>
            <person name="Martino E."/>
            <person name="Morin E."/>
            <person name="Grelet G."/>
            <person name="Kuo A."/>
            <person name="Kohler A."/>
            <person name="Daghino S."/>
            <person name="Barry K."/>
            <person name="Choi C."/>
            <person name="Cichocki N."/>
            <person name="Clum A."/>
            <person name="Copeland A."/>
            <person name="Hainaut M."/>
            <person name="Haridas S."/>
            <person name="Labutti K."/>
            <person name="Lindquist E."/>
            <person name="Lipzen A."/>
            <person name="Khouja H.-R."/>
            <person name="Murat C."/>
            <person name="Ohm R."/>
            <person name="Olson A."/>
            <person name="Spatafora J."/>
            <person name="Veneault-Fourrey C."/>
            <person name="Henrissat B."/>
            <person name="Grigoriev I."/>
            <person name="Martin F."/>
            <person name="Perotto S."/>
        </authorList>
    </citation>
    <scope>NUCLEOTIDE SEQUENCE [LARGE SCALE GENOMIC DNA]</scope>
    <source>
        <strain evidence="2 3">F</strain>
    </source>
</reference>